<evidence type="ECO:0000313" key="3">
    <source>
        <dbReference type="Proteomes" id="UP000747542"/>
    </source>
</evidence>
<protein>
    <submittedName>
        <fullName evidence="2">Uncharacterized protein</fullName>
    </submittedName>
</protein>
<accession>A0A8J5KPX4</accession>
<proteinExistence type="predicted"/>
<gene>
    <name evidence="2" type="ORF">Hamer_G027162</name>
</gene>
<dbReference type="EMBL" id="JAHLQT010012851">
    <property type="protein sequence ID" value="KAG7171159.1"/>
    <property type="molecule type" value="Genomic_DNA"/>
</dbReference>
<keyword evidence="1" id="KW-0732">Signal</keyword>
<evidence type="ECO:0000256" key="1">
    <source>
        <dbReference type="SAM" id="SignalP"/>
    </source>
</evidence>
<reference evidence="2" key="1">
    <citation type="journal article" date="2021" name="Sci. Adv.">
        <title>The American lobster genome reveals insights on longevity, neural, and immune adaptations.</title>
        <authorList>
            <person name="Polinski J.M."/>
            <person name="Zimin A.V."/>
            <person name="Clark K.F."/>
            <person name="Kohn A.B."/>
            <person name="Sadowski N."/>
            <person name="Timp W."/>
            <person name="Ptitsyn A."/>
            <person name="Khanna P."/>
            <person name="Romanova D.Y."/>
            <person name="Williams P."/>
            <person name="Greenwood S.J."/>
            <person name="Moroz L.L."/>
            <person name="Walt D.R."/>
            <person name="Bodnar A.G."/>
        </authorList>
    </citation>
    <scope>NUCLEOTIDE SEQUENCE</scope>
    <source>
        <strain evidence="2">GMGI-L3</strain>
    </source>
</reference>
<keyword evidence="3" id="KW-1185">Reference proteome</keyword>
<name>A0A8J5KPX4_HOMAM</name>
<evidence type="ECO:0000313" key="2">
    <source>
        <dbReference type="EMBL" id="KAG7171159.1"/>
    </source>
</evidence>
<dbReference type="Proteomes" id="UP000747542">
    <property type="component" value="Unassembled WGS sequence"/>
</dbReference>
<organism evidence="2 3">
    <name type="scientific">Homarus americanus</name>
    <name type="common">American lobster</name>
    <dbReference type="NCBI Taxonomy" id="6706"/>
    <lineage>
        <taxon>Eukaryota</taxon>
        <taxon>Metazoa</taxon>
        <taxon>Ecdysozoa</taxon>
        <taxon>Arthropoda</taxon>
        <taxon>Crustacea</taxon>
        <taxon>Multicrustacea</taxon>
        <taxon>Malacostraca</taxon>
        <taxon>Eumalacostraca</taxon>
        <taxon>Eucarida</taxon>
        <taxon>Decapoda</taxon>
        <taxon>Pleocyemata</taxon>
        <taxon>Astacidea</taxon>
        <taxon>Nephropoidea</taxon>
        <taxon>Nephropidae</taxon>
        <taxon>Homarus</taxon>
    </lineage>
</organism>
<dbReference type="AlphaFoldDB" id="A0A8J5KPX4"/>
<feature type="chain" id="PRO_5035232262" evidence="1">
    <location>
        <begin position="25"/>
        <end position="160"/>
    </location>
</feature>
<comment type="caution">
    <text evidence="2">The sequence shown here is derived from an EMBL/GenBank/DDBJ whole genome shotgun (WGS) entry which is preliminary data.</text>
</comment>
<feature type="signal peptide" evidence="1">
    <location>
        <begin position="1"/>
        <end position="24"/>
    </location>
</feature>
<sequence>MERSKSWRHLVMVLSVAVASSTICLVDVLPEDPKVGFLHPKRCSGDIEFPYTFLAKFFKLKKNRDWSCSDIQRKLLDELQVQKVVKWTDSARKNVVLLTLHHFCKCDRFRIEKAILKIRTRDKVNFAEAKSTALKCVTRHGDSFAQVLPRHRPENHLYLY</sequence>